<evidence type="ECO:0000256" key="6">
    <source>
        <dbReference type="SAM" id="MobiDB-lite"/>
    </source>
</evidence>
<comment type="subcellular location">
    <subcellularLocation>
        <location evidence="1">Membrane</location>
    </subcellularLocation>
</comment>
<feature type="compositionally biased region" description="Low complexity" evidence="6">
    <location>
        <begin position="77"/>
        <end position="96"/>
    </location>
</feature>
<feature type="coiled-coil region" evidence="5">
    <location>
        <begin position="276"/>
        <end position="328"/>
    </location>
</feature>
<evidence type="ECO:0000256" key="4">
    <source>
        <dbReference type="ARBA" id="ARBA00023136"/>
    </source>
</evidence>
<keyword evidence="9" id="KW-1185">Reference proteome</keyword>
<feature type="transmembrane region" description="Helical" evidence="7">
    <location>
        <begin position="166"/>
        <end position="187"/>
    </location>
</feature>
<evidence type="ECO:0000313" key="8">
    <source>
        <dbReference type="EMBL" id="KIQ71101.1"/>
    </source>
</evidence>
<organism evidence="8 9">
    <name type="scientific">Wenxinia marina DSM 24838</name>
    <dbReference type="NCBI Taxonomy" id="1123501"/>
    <lineage>
        <taxon>Bacteria</taxon>
        <taxon>Pseudomonadati</taxon>
        <taxon>Pseudomonadota</taxon>
        <taxon>Alphaproteobacteria</taxon>
        <taxon>Rhodobacterales</taxon>
        <taxon>Roseobacteraceae</taxon>
        <taxon>Wenxinia</taxon>
    </lineage>
</organism>
<dbReference type="RefSeq" id="WP_018304597.1">
    <property type="nucleotide sequence ID" value="NZ_KB902314.1"/>
</dbReference>
<keyword evidence="4 7" id="KW-0472">Membrane</keyword>
<dbReference type="eggNOG" id="COG4223">
    <property type="taxonomic scope" value="Bacteria"/>
</dbReference>
<feature type="compositionally biased region" description="Basic and acidic residues" evidence="6">
    <location>
        <begin position="127"/>
        <end position="151"/>
    </location>
</feature>
<dbReference type="PATRIC" id="fig|1123501.6.peg.539"/>
<comment type="caution">
    <text evidence="8">The sequence shown here is derived from an EMBL/GenBank/DDBJ whole genome shotgun (WGS) entry which is preliminary data.</text>
</comment>
<keyword evidence="3 7" id="KW-1133">Transmembrane helix</keyword>
<dbReference type="OrthoDB" id="7659420at2"/>
<evidence type="ECO:0008006" key="10">
    <source>
        <dbReference type="Google" id="ProtNLM"/>
    </source>
</evidence>
<dbReference type="Proteomes" id="UP000035100">
    <property type="component" value="Unassembled WGS sequence"/>
</dbReference>
<evidence type="ECO:0000256" key="7">
    <source>
        <dbReference type="SAM" id="Phobius"/>
    </source>
</evidence>
<dbReference type="EMBL" id="AONG01000003">
    <property type="protein sequence ID" value="KIQ71101.1"/>
    <property type="molecule type" value="Genomic_DNA"/>
</dbReference>
<reference evidence="8 9" key="1">
    <citation type="submission" date="2013-01" db="EMBL/GenBank/DDBJ databases">
        <authorList>
            <person name="Fiebig A."/>
            <person name="Goeker M."/>
            <person name="Klenk H.-P.P."/>
        </authorList>
    </citation>
    <scope>NUCLEOTIDE SEQUENCE [LARGE SCALE GENOMIC DNA]</scope>
    <source>
        <strain evidence="8 9">DSM 24838</strain>
    </source>
</reference>
<evidence type="ECO:0000256" key="3">
    <source>
        <dbReference type="ARBA" id="ARBA00022989"/>
    </source>
</evidence>
<evidence type="ECO:0000313" key="9">
    <source>
        <dbReference type="Proteomes" id="UP000035100"/>
    </source>
</evidence>
<protein>
    <recommendedName>
        <fullName evidence="10">Mitochondrial inner membrane protein</fullName>
    </recommendedName>
</protein>
<gene>
    <name evidence="8" type="ORF">Wenmar_00479</name>
</gene>
<accession>A0A0D0PI88</accession>
<sequence>MARTTRPNTPQTTGKTTPKDDDVPGTSEVEATPDADTEATPKPGADGTSEVEATPDAPDSPSGTPADGSLADTPEGPTRTPADETPADAPALDTTAGEVSPDPVNDPEPAAEEAGTSSVEATPDADTGSKDTDLRPSELEAPRSEPPRDPAHASGSDRTAGRGGGLGLFLAGIAATLIGGAAVWWLLGQGGSGVDPEALAAQEARIAELESQVSSLPAAPDEAALTDAATGALQPQIDELSTALSGVQESVAALDERIGALERAPNDDGSISEATAAAWEEELAALRARIEEQATTVQTLSDEAAAARAAAEEAAAAEEDAAAVAERTAARAALSQVQAALETGQPYADPLTQLDDMTEQEIPAGLSGPAEAGVPTLAALQESFPEAARAALAAARAEGLADEGGNRFTALLRSSLEVRSTEPRPGDDPDAILSRAQAAMREGRLSDAMAEVEALPGPVATAMTDWTEAARTRIDAVTAADTLSQALAEN</sequence>
<feature type="compositionally biased region" description="Polar residues" evidence="6">
    <location>
        <begin position="1"/>
        <end position="16"/>
    </location>
</feature>
<dbReference type="Pfam" id="PF09731">
    <property type="entry name" value="Mitofilin"/>
    <property type="match status" value="1"/>
</dbReference>
<evidence type="ECO:0000256" key="1">
    <source>
        <dbReference type="ARBA" id="ARBA00004370"/>
    </source>
</evidence>
<evidence type="ECO:0000256" key="2">
    <source>
        <dbReference type="ARBA" id="ARBA00022692"/>
    </source>
</evidence>
<evidence type="ECO:0000256" key="5">
    <source>
        <dbReference type="SAM" id="Coils"/>
    </source>
</evidence>
<dbReference type="InterPro" id="IPR019133">
    <property type="entry name" value="MIC60"/>
</dbReference>
<keyword evidence="2 7" id="KW-0812">Transmembrane</keyword>
<dbReference type="GO" id="GO:0016020">
    <property type="term" value="C:membrane"/>
    <property type="evidence" value="ECO:0007669"/>
    <property type="project" value="UniProtKB-SubCell"/>
</dbReference>
<proteinExistence type="predicted"/>
<dbReference type="Gene3D" id="1.10.287.1490">
    <property type="match status" value="1"/>
</dbReference>
<keyword evidence="5" id="KW-0175">Coiled coil</keyword>
<feature type="region of interest" description="Disordered" evidence="6">
    <location>
        <begin position="1"/>
        <end position="161"/>
    </location>
</feature>
<name>A0A0D0PI88_9RHOB</name>
<dbReference type="STRING" id="1123501.Wenmar_00479"/>
<dbReference type="AlphaFoldDB" id="A0A0D0PI88"/>